<feature type="domain" description="RelA/SpoT" evidence="2">
    <location>
        <begin position="133"/>
        <end position="243"/>
    </location>
</feature>
<keyword evidence="4" id="KW-1185">Reference proteome</keyword>
<dbReference type="CDD" id="cd05399">
    <property type="entry name" value="NT_Rel-Spo_like"/>
    <property type="match status" value="1"/>
</dbReference>
<proteinExistence type="predicted"/>
<sequence length="342" mass="37948">MPLPLQPPSTDGVDLPTTKRIFLGVLSLPTAIKEIQRDETCKAATLPSSCLHLPCFKIAHYEPGPAFEEVKEEAMLDISPTDSTQFWLIQWPKDQYYFLMFEILRFQANRILRQKIVEDQFLDLVSVETEVRSVYKELYSIYKTTLKSKSSINKVNQVAQLRIIIKPKSCNGVGPLCTAQQLCQHVEDYIATAKPNGYQSLHTTVIPFLNESMFHLEVQIRTEDMDLIAEIGIAAHYSGRGVVSGPVRPGISSGRNAKGKEICLNNTRFDGRRRDGRDGSRGRGGRGFGNKQSAGTPSAAIATMVTVAEILKNNGLAVAKKIMTSTVDVKDGSRAHPIQMPR</sequence>
<evidence type="ECO:0000259" key="2">
    <source>
        <dbReference type="SMART" id="SM00954"/>
    </source>
</evidence>
<dbReference type="Gene3D" id="3.30.110.20">
    <property type="entry name" value="Alba-like domain"/>
    <property type="match status" value="1"/>
</dbReference>
<dbReference type="PANTHER" id="PTHR43061:SF1">
    <property type="entry name" value="GTP DIPHOSPHOKINASE RSH1, CHLOROPLASTIC-RELATED"/>
    <property type="match status" value="1"/>
</dbReference>
<dbReference type="SUPFAM" id="SSF82704">
    <property type="entry name" value="AlbA-like"/>
    <property type="match status" value="1"/>
</dbReference>
<feature type="compositionally biased region" description="Basic and acidic residues" evidence="1">
    <location>
        <begin position="269"/>
        <end position="281"/>
    </location>
</feature>
<dbReference type="Proteomes" id="UP000007305">
    <property type="component" value="Chromosome 6"/>
</dbReference>
<organism evidence="3 4">
    <name type="scientific">Zea mays</name>
    <name type="common">Maize</name>
    <dbReference type="NCBI Taxonomy" id="4577"/>
    <lineage>
        <taxon>Eukaryota</taxon>
        <taxon>Viridiplantae</taxon>
        <taxon>Streptophyta</taxon>
        <taxon>Embryophyta</taxon>
        <taxon>Tracheophyta</taxon>
        <taxon>Spermatophyta</taxon>
        <taxon>Magnoliopsida</taxon>
        <taxon>Liliopsida</taxon>
        <taxon>Poales</taxon>
        <taxon>Poaceae</taxon>
        <taxon>PACMAD clade</taxon>
        <taxon>Panicoideae</taxon>
        <taxon>Andropogonodae</taxon>
        <taxon>Andropogoneae</taxon>
        <taxon>Tripsacinae</taxon>
        <taxon>Zea</taxon>
    </lineage>
</organism>
<dbReference type="GO" id="GO:0015969">
    <property type="term" value="P:guanosine tetraphosphate metabolic process"/>
    <property type="evidence" value="ECO:0007669"/>
    <property type="project" value="InterPro"/>
</dbReference>
<dbReference type="SMART" id="SM00954">
    <property type="entry name" value="RelA_SpoT"/>
    <property type="match status" value="1"/>
</dbReference>
<dbReference type="AlphaFoldDB" id="A0A804UAV6"/>
<name>A0A804UAV6_MAIZE</name>
<dbReference type="PANTHER" id="PTHR43061">
    <property type="entry name" value="GTP DIPHOSPHOKINASE RSH1, CHLOROPLASTIC-RELATED"/>
    <property type="match status" value="1"/>
</dbReference>
<dbReference type="GO" id="GO:0003676">
    <property type="term" value="F:nucleic acid binding"/>
    <property type="evidence" value="ECO:0007669"/>
    <property type="project" value="InterPro"/>
</dbReference>
<dbReference type="Gramene" id="Zm00001eb276770_T001">
    <property type="protein sequence ID" value="Zm00001eb276770_P001"/>
    <property type="gene ID" value="Zm00001eb276770"/>
</dbReference>
<dbReference type="Pfam" id="PF04607">
    <property type="entry name" value="RelA_SpoT"/>
    <property type="match status" value="1"/>
</dbReference>
<reference evidence="3" key="2">
    <citation type="submission" date="2019-07" db="EMBL/GenBank/DDBJ databases">
        <authorList>
            <person name="Seetharam A."/>
            <person name="Woodhouse M."/>
            <person name="Cannon E."/>
        </authorList>
    </citation>
    <scope>NUCLEOTIDE SEQUENCE [LARGE SCALE GENOMIC DNA]</scope>
    <source>
        <strain evidence="3">cv. B73</strain>
    </source>
</reference>
<dbReference type="InterPro" id="IPR007685">
    <property type="entry name" value="RelA_SpoT"/>
</dbReference>
<dbReference type="InParanoid" id="A0A804UAV6"/>
<reference evidence="4" key="1">
    <citation type="journal article" date="2009" name="Science">
        <title>The B73 maize genome: complexity, diversity, and dynamics.</title>
        <authorList>
            <person name="Schnable P.S."/>
            <person name="Ware D."/>
            <person name="Fulton R.S."/>
            <person name="Stein J.C."/>
            <person name="Wei F."/>
            <person name="Pasternak S."/>
            <person name="Liang C."/>
            <person name="Zhang J."/>
            <person name="Fulton L."/>
            <person name="Graves T.A."/>
            <person name="Minx P."/>
            <person name="Reily A.D."/>
            <person name="Courtney L."/>
            <person name="Kruchowski S.S."/>
            <person name="Tomlinson C."/>
            <person name="Strong C."/>
            <person name="Delehaunty K."/>
            <person name="Fronick C."/>
            <person name="Courtney B."/>
            <person name="Rock S.M."/>
            <person name="Belter E."/>
            <person name="Du F."/>
            <person name="Kim K."/>
            <person name="Abbott R.M."/>
            <person name="Cotton M."/>
            <person name="Levy A."/>
            <person name="Marchetto P."/>
            <person name="Ochoa K."/>
            <person name="Jackson S.M."/>
            <person name="Gillam B."/>
            <person name="Chen W."/>
            <person name="Yan L."/>
            <person name="Higginbotham J."/>
            <person name="Cardenas M."/>
            <person name="Waligorski J."/>
            <person name="Applebaum E."/>
            <person name="Phelps L."/>
            <person name="Falcone J."/>
            <person name="Kanchi K."/>
            <person name="Thane T."/>
            <person name="Scimone A."/>
            <person name="Thane N."/>
            <person name="Henke J."/>
            <person name="Wang T."/>
            <person name="Ruppert J."/>
            <person name="Shah N."/>
            <person name="Rotter K."/>
            <person name="Hodges J."/>
            <person name="Ingenthron E."/>
            <person name="Cordes M."/>
            <person name="Kohlberg S."/>
            <person name="Sgro J."/>
            <person name="Delgado B."/>
            <person name="Mead K."/>
            <person name="Chinwalla A."/>
            <person name="Leonard S."/>
            <person name="Crouse K."/>
            <person name="Collura K."/>
            <person name="Kudrna D."/>
            <person name="Currie J."/>
            <person name="He R."/>
            <person name="Angelova A."/>
            <person name="Rajasekar S."/>
            <person name="Mueller T."/>
            <person name="Lomeli R."/>
            <person name="Scara G."/>
            <person name="Ko A."/>
            <person name="Delaney K."/>
            <person name="Wissotski M."/>
            <person name="Lopez G."/>
            <person name="Campos D."/>
            <person name="Braidotti M."/>
            <person name="Ashley E."/>
            <person name="Golser W."/>
            <person name="Kim H."/>
            <person name="Lee S."/>
            <person name="Lin J."/>
            <person name="Dujmic Z."/>
            <person name="Kim W."/>
            <person name="Talag J."/>
            <person name="Zuccolo A."/>
            <person name="Fan C."/>
            <person name="Sebastian A."/>
            <person name="Kramer M."/>
            <person name="Spiegel L."/>
            <person name="Nascimento L."/>
            <person name="Zutavern T."/>
            <person name="Miller B."/>
            <person name="Ambroise C."/>
            <person name="Muller S."/>
            <person name="Spooner W."/>
            <person name="Narechania A."/>
            <person name="Ren L."/>
            <person name="Wei S."/>
            <person name="Kumari S."/>
            <person name="Faga B."/>
            <person name="Levy M.J."/>
            <person name="McMahan L."/>
            <person name="Van Buren P."/>
            <person name="Vaughn M.W."/>
            <person name="Ying K."/>
            <person name="Yeh C.-T."/>
            <person name="Emrich S.J."/>
            <person name="Jia Y."/>
            <person name="Kalyanaraman A."/>
            <person name="Hsia A.-P."/>
            <person name="Barbazuk W.B."/>
            <person name="Baucom R.S."/>
            <person name="Brutnell T.P."/>
            <person name="Carpita N.C."/>
            <person name="Chaparro C."/>
            <person name="Chia J.-M."/>
            <person name="Deragon J.-M."/>
            <person name="Estill J.C."/>
            <person name="Fu Y."/>
            <person name="Jeddeloh J.A."/>
            <person name="Han Y."/>
            <person name="Lee H."/>
            <person name="Li P."/>
            <person name="Lisch D.R."/>
            <person name="Liu S."/>
            <person name="Liu Z."/>
            <person name="Nagel D.H."/>
            <person name="McCann M.C."/>
            <person name="SanMiguel P."/>
            <person name="Myers A.M."/>
            <person name="Nettleton D."/>
            <person name="Nguyen J."/>
            <person name="Penning B.W."/>
            <person name="Ponnala L."/>
            <person name="Schneider K.L."/>
            <person name="Schwartz D.C."/>
            <person name="Sharma A."/>
            <person name="Soderlund C."/>
            <person name="Springer N.M."/>
            <person name="Sun Q."/>
            <person name="Wang H."/>
            <person name="Waterman M."/>
            <person name="Westerman R."/>
            <person name="Wolfgruber T.K."/>
            <person name="Yang L."/>
            <person name="Yu Y."/>
            <person name="Zhang L."/>
            <person name="Zhou S."/>
            <person name="Zhu Q."/>
            <person name="Bennetzen J.L."/>
            <person name="Dawe R.K."/>
            <person name="Jiang J."/>
            <person name="Jiang N."/>
            <person name="Presting G.G."/>
            <person name="Wessler S.R."/>
            <person name="Aluru S."/>
            <person name="Martienssen R.A."/>
            <person name="Clifton S.W."/>
            <person name="McCombie W.R."/>
            <person name="Wing R.A."/>
            <person name="Wilson R.K."/>
        </authorList>
    </citation>
    <scope>NUCLEOTIDE SEQUENCE [LARGE SCALE GENOMIC DNA]</scope>
    <source>
        <strain evidence="4">cv. B73</strain>
    </source>
</reference>
<dbReference type="InterPro" id="IPR043519">
    <property type="entry name" value="NT_sf"/>
</dbReference>
<accession>A0A804UAV6</accession>
<evidence type="ECO:0000256" key="1">
    <source>
        <dbReference type="SAM" id="MobiDB-lite"/>
    </source>
</evidence>
<feature type="region of interest" description="Disordered" evidence="1">
    <location>
        <begin position="267"/>
        <end position="295"/>
    </location>
</feature>
<evidence type="ECO:0000313" key="3">
    <source>
        <dbReference type="EnsemblPlants" id="Zm00001eb276770_P001"/>
    </source>
</evidence>
<evidence type="ECO:0000313" key="4">
    <source>
        <dbReference type="Proteomes" id="UP000007305"/>
    </source>
</evidence>
<dbReference type="EnsemblPlants" id="Zm00001eb276770_T001">
    <property type="protein sequence ID" value="Zm00001eb276770_P001"/>
    <property type="gene ID" value="Zm00001eb276770"/>
</dbReference>
<protein>
    <recommendedName>
        <fullName evidence="2">RelA/SpoT domain-containing protein</fullName>
    </recommendedName>
</protein>
<dbReference type="InterPro" id="IPR036882">
    <property type="entry name" value="Alba-like_dom_sf"/>
</dbReference>
<dbReference type="SUPFAM" id="SSF81301">
    <property type="entry name" value="Nucleotidyltransferase"/>
    <property type="match status" value="1"/>
</dbReference>
<reference evidence="3" key="3">
    <citation type="submission" date="2021-05" db="UniProtKB">
        <authorList>
            <consortium name="EnsemblPlants"/>
        </authorList>
    </citation>
    <scope>IDENTIFICATION</scope>
    <source>
        <strain evidence="3">cv. B73</strain>
    </source>
</reference>
<dbReference type="Gene3D" id="3.30.460.10">
    <property type="entry name" value="Beta Polymerase, domain 2"/>
    <property type="match status" value="1"/>
</dbReference>